<keyword evidence="8" id="KW-0346">Stress response</keyword>
<evidence type="ECO:0000256" key="6">
    <source>
        <dbReference type="ARBA" id="ARBA00022741"/>
    </source>
</evidence>
<dbReference type="OrthoDB" id="2754516at2"/>
<dbReference type="SUPFAM" id="SSF100920">
    <property type="entry name" value="Heat shock protein 70kD (HSP70), peptide-binding domain"/>
    <property type="match status" value="1"/>
</dbReference>
<dbReference type="Gene3D" id="2.60.34.10">
    <property type="entry name" value="Substrate Binding Domain Of DNAk, Chain A, domain 1"/>
    <property type="match status" value="1"/>
</dbReference>
<dbReference type="CDD" id="cd24029">
    <property type="entry name" value="ASKHA_NBD_HSP70_DnaK_HscA_HscC"/>
    <property type="match status" value="1"/>
</dbReference>
<dbReference type="Gene3D" id="3.30.420.40">
    <property type="match status" value="2"/>
</dbReference>
<sequence length="496" mass="55370">MPYDSQNRPVIGIDLGTTFSSISFWTGQGVQTYSPRGNNVFQSVVYFDERSKEFIYDTVAFNSGIFEPSNVCIGVKRLMDNKDIKIKFGDRQFSPIDISAMILKYMYKSVQDMFPEGVYNASGVVVTVPYYFKANQLENTSQAAKKAGLNLVGIIQEPIAAALAYGCIHSSDNIKREETILVFDLGGGTFDLTIFRVKEDSENLIFEVLGIGGDDRLGGMDFDRALLKHIIQAEGIDFQSESNERLRKRGKQALMAEAIKAKETLSFTDNAYMAVLNVIPGVNVDRNFTRDEFQEIMEGYYERIRNIVKSTLNRANVTPEDINKVIKVGGSSKIPMFDSLLNDIVGKGKIYSDIDPSLCVSQGAAIYAAYLTGNLNTRKKITIIPVTAHALGVEDAKGKFVVLIHENRKTPARKTLTFYTDQDNCTDVDVQVYQGNHRIAKENAHIGTVHVSGLIPAPKRTLEINITFEVKENQIVIVTVEQKESKIKKTEVLKLY</sequence>
<evidence type="ECO:0000256" key="7">
    <source>
        <dbReference type="ARBA" id="ARBA00022840"/>
    </source>
</evidence>
<keyword evidence="7" id="KW-0067">ATP-binding</keyword>
<evidence type="ECO:0000256" key="1">
    <source>
        <dbReference type="ARBA" id="ARBA00002290"/>
    </source>
</evidence>
<organism evidence="13 14">
    <name type="scientific">Clostridium kluyveri</name>
    <dbReference type="NCBI Taxonomy" id="1534"/>
    <lineage>
        <taxon>Bacteria</taxon>
        <taxon>Bacillati</taxon>
        <taxon>Bacillota</taxon>
        <taxon>Clostridia</taxon>
        <taxon>Eubacteriales</taxon>
        <taxon>Clostridiaceae</taxon>
        <taxon>Clostridium</taxon>
    </lineage>
</organism>
<evidence type="ECO:0000256" key="8">
    <source>
        <dbReference type="ARBA" id="ARBA00023016"/>
    </source>
</evidence>
<evidence type="ECO:0000256" key="2">
    <source>
        <dbReference type="ARBA" id="ARBA00007381"/>
    </source>
</evidence>
<dbReference type="FunFam" id="3.30.420.40:FF:000028">
    <property type="entry name" value="heat shock 70 kDa protein-like"/>
    <property type="match status" value="1"/>
</dbReference>
<dbReference type="InterPro" id="IPR029047">
    <property type="entry name" value="HSP70_peptide-bd_sf"/>
</dbReference>
<dbReference type="RefSeq" id="WP_073537527.1">
    <property type="nucleotide sequence ID" value="NZ_CP018335.1"/>
</dbReference>
<dbReference type="AlphaFoldDB" id="A0A1L5F499"/>
<reference evidence="13 14" key="1">
    <citation type="submission" date="2016-12" db="EMBL/GenBank/DDBJ databases">
        <title>Complete genome sequence of Clostridium kluyveri JZZ isolated from the pit mud of a Chinese flavor liquor-making factory.</title>
        <authorList>
            <person name="Wang Y."/>
        </authorList>
    </citation>
    <scope>NUCLEOTIDE SEQUENCE [LARGE SCALE GENOMIC DNA]</scope>
    <source>
        <strain evidence="13 14">JZZ</strain>
    </source>
</reference>
<name>A0A1L5F499_CLOKL</name>
<evidence type="ECO:0000256" key="11">
    <source>
        <dbReference type="ARBA" id="ARBA00030945"/>
    </source>
</evidence>
<evidence type="ECO:0000256" key="9">
    <source>
        <dbReference type="ARBA" id="ARBA00023186"/>
    </source>
</evidence>
<dbReference type="InterPro" id="IPR018181">
    <property type="entry name" value="Heat_shock_70_CS"/>
</dbReference>
<comment type="function">
    <text evidence="1">Acts as a chaperone.</text>
</comment>
<evidence type="ECO:0000256" key="4">
    <source>
        <dbReference type="ARBA" id="ARBA00017249"/>
    </source>
</evidence>
<accession>A0A1L5F499</accession>
<dbReference type="Proteomes" id="UP000184604">
    <property type="component" value="Chromosome"/>
</dbReference>
<evidence type="ECO:0000256" key="10">
    <source>
        <dbReference type="ARBA" id="ARBA00030019"/>
    </source>
</evidence>
<dbReference type="PROSITE" id="PS00297">
    <property type="entry name" value="HSP70_1"/>
    <property type="match status" value="1"/>
</dbReference>
<evidence type="ECO:0000313" key="14">
    <source>
        <dbReference type="Proteomes" id="UP000184604"/>
    </source>
</evidence>
<proteinExistence type="inferred from homology"/>
<dbReference type="InterPro" id="IPR043129">
    <property type="entry name" value="ATPase_NBD"/>
</dbReference>
<keyword evidence="5" id="KW-0597">Phosphoprotein</keyword>
<keyword evidence="6" id="KW-0547">Nucleotide-binding</keyword>
<evidence type="ECO:0000256" key="12">
    <source>
        <dbReference type="ARBA" id="ARBA00033103"/>
    </source>
</evidence>
<dbReference type="PANTHER" id="PTHR19375">
    <property type="entry name" value="HEAT SHOCK PROTEIN 70KDA"/>
    <property type="match status" value="1"/>
</dbReference>
<dbReference type="PROSITE" id="PS00329">
    <property type="entry name" value="HSP70_2"/>
    <property type="match status" value="1"/>
</dbReference>
<dbReference type="SUPFAM" id="SSF53067">
    <property type="entry name" value="Actin-like ATPase domain"/>
    <property type="match status" value="2"/>
</dbReference>
<dbReference type="GO" id="GO:0140662">
    <property type="term" value="F:ATP-dependent protein folding chaperone"/>
    <property type="evidence" value="ECO:0007669"/>
    <property type="project" value="InterPro"/>
</dbReference>
<evidence type="ECO:0000256" key="3">
    <source>
        <dbReference type="ARBA" id="ARBA00014415"/>
    </source>
</evidence>
<comment type="similarity">
    <text evidence="2">Belongs to the heat shock protein 70 family.</text>
</comment>
<keyword evidence="9" id="KW-0143">Chaperone</keyword>
<gene>
    <name evidence="13" type="ORF">BS101_03340</name>
</gene>
<dbReference type="GO" id="GO:0005524">
    <property type="term" value="F:ATP binding"/>
    <property type="evidence" value="ECO:0007669"/>
    <property type="project" value="UniProtKB-KW"/>
</dbReference>
<dbReference type="Pfam" id="PF00012">
    <property type="entry name" value="HSP70"/>
    <property type="match status" value="1"/>
</dbReference>
<dbReference type="PRINTS" id="PR00301">
    <property type="entry name" value="HEATSHOCK70"/>
</dbReference>
<dbReference type="EMBL" id="CP018335">
    <property type="protein sequence ID" value="APM37838.1"/>
    <property type="molecule type" value="Genomic_DNA"/>
</dbReference>
<evidence type="ECO:0000313" key="13">
    <source>
        <dbReference type="EMBL" id="APM37838.1"/>
    </source>
</evidence>
<dbReference type="InterPro" id="IPR013126">
    <property type="entry name" value="Hsp_70_fam"/>
</dbReference>
<evidence type="ECO:0000256" key="5">
    <source>
        <dbReference type="ARBA" id="ARBA00022553"/>
    </source>
</evidence>
<dbReference type="Gene3D" id="3.90.640.10">
    <property type="entry name" value="Actin, Chain A, domain 4"/>
    <property type="match status" value="1"/>
</dbReference>
<protein>
    <recommendedName>
        <fullName evidence="3">Chaperone protein DnaK</fullName>
    </recommendedName>
    <alternativeName>
        <fullName evidence="4">Chaperone protein dnaK</fullName>
    </alternativeName>
    <alternativeName>
        <fullName evidence="12">HSP70</fullName>
    </alternativeName>
    <alternativeName>
        <fullName evidence="11">Heat shock 70 kDa protein</fullName>
    </alternativeName>
    <alternativeName>
        <fullName evidence="10">Heat shock protein 70</fullName>
    </alternativeName>
</protein>